<organism evidence="2">
    <name type="scientific">viral metagenome</name>
    <dbReference type="NCBI Taxonomy" id="1070528"/>
    <lineage>
        <taxon>unclassified sequences</taxon>
        <taxon>metagenomes</taxon>
        <taxon>organismal metagenomes</taxon>
    </lineage>
</organism>
<feature type="transmembrane region" description="Helical" evidence="1">
    <location>
        <begin position="111"/>
        <end position="131"/>
    </location>
</feature>
<dbReference type="AlphaFoldDB" id="A0A6C0I9Y2"/>
<name>A0A6C0I9Y2_9ZZZZ</name>
<protein>
    <submittedName>
        <fullName evidence="2">Uncharacterized protein</fullName>
    </submittedName>
</protein>
<keyword evidence="1" id="KW-1133">Transmembrane helix</keyword>
<reference evidence="2" key="1">
    <citation type="journal article" date="2020" name="Nature">
        <title>Giant virus diversity and host interactions through global metagenomics.</title>
        <authorList>
            <person name="Schulz F."/>
            <person name="Roux S."/>
            <person name="Paez-Espino D."/>
            <person name="Jungbluth S."/>
            <person name="Walsh D.A."/>
            <person name="Denef V.J."/>
            <person name="McMahon K.D."/>
            <person name="Konstantinidis K.T."/>
            <person name="Eloe-Fadrosh E.A."/>
            <person name="Kyrpides N.C."/>
            <person name="Woyke T."/>
        </authorList>
    </citation>
    <scope>NUCLEOTIDE SEQUENCE</scope>
    <source>
        <strain evidence="2">GVMAG-M-3300023184-53</strain>
    </source>
</reference>
<sequence>MGFLDNLYTGTASFGKGYMTLSAILGIVVCTIVIIFGVFLIFKKQIYTKEDTFTFTSQSTDSTYVGTLKGCPGSFTLNGPPGLVSPVTVYTTTDCTGNTVQLYKDNSITMGIALVVVSLLIAVMIGVNLFFVRKYKGVAAVEGVESLYNMFKRR</sequence>
<proteinExistence type="predicted"/>
<evidence type="ECO:0000313" key="2">
    <source>
        <dbReference type="EMBL" id="QHT89197.1"/>
    </source>
</evidence>
<evidence type="ECO:0000256" key="1">
    <source>
        <dbReference type="SAM" id="Phobius"/>
    </source>
</evidence>
<dbReference type="EMBL" id="MN740137">
    <property type="protein sequence ID" value="QHT89197.1"/>
    <property type="molecule type" value="Genomic_DNA"/>
</dbReference>
<keyword evidence="1" id="KW-0472">Membrane</keyword>
<feature type="transmembrane region" description="Helical" evidence="1">
    <location>
        <begin position="20"/>
        <end position="42"/>
    </location>
</feature>
<keyword evidence="1" id="KW-0812">Transmembrane</keyword>
<accession>A0A6C0I9Y2</accession>